<keyword evidence="1" id="KW-0433">Leucine-rich repeat</keyword>
<dbReference type="RefSeq" id="WP_002703334.1">
    <property type="nucleotide sequence ID" value="NZ_AAWS01000053.1"/>
</dbReference>
<dbReference type="InterPro" id="IPR003591">
    <property type="entry name" value="Leu-rich_rpt_typical-subtyp"/>
</dbReference>
<evidence type="ECO:0000256" key="1">
    <source>
        <dbReference type="ARBA" id="ARBA00022614"/>
    </source>
</evidence>
<dbReference type="SMART" id="SM00369">
    <property type="entry name" value="LRR_TYP"/>
    <property type="match status" value="10"/>
</dbReference>
<keyword evidence="2" id="KW-0677">Repeat</keyword>
<sequence length="861" mass="99065">MKRYLDFEAALKEAAIVQDLFYGHKKLKTLDDRVGDFPGLLKLGINHNRLKTLPASFARLDKLEYLDINKNYFVDLPDVLFENKSLKVLIAKHNRIKVVSPRIAEWQALEKLDLRDNLLKKLPEALGTLPCLKEVVLQKNFGLDLEQAIEVLCQLPQGLHLSLNDCNLRKLPANFTKLQNVTSLDISANFDLDLGHTIKQLTKLKNLECLYFCHPMEADEKLPTRFTRLKHLKVLHLFPSANIADILPEFTQLTVLDMARWGWFDNAPDTLPEWMLALDKLEYLSLHENRFTYLTPGIARLHRLRCLDLDGNLMKDMPPGLADIFHQLDTLVFTKNTSPYTKKQAFFLQELQALKQQLSPDTIKIAFYLYQNHWQQAQEMCHNVYDLIPLLELKTTHVVKYTLTLIEQYIVTQRQVPITAESVLFLAGKATQYEVKEVKRVLKTQQVKISATLHAQVTHVVLAPGFKDKEALLQQHLNRYPQTQCFTEGLLKQWYQQQMVSLPLMSDKNLEKITHLLLSSDTRNIMLGLSLMQNFVIPPALYSNLAALYLYTEHDKALHKLVKKLFAQYLPALLQALVLGYASSASAFDQARIQQIGQVYASFSVERFIDHAFACKEYGKEKIFEQGGRFFARVIECLTTKEYKNNQAIPWLTVNFEVAKVADQIKDIAHIQRLKFETFNNQAARSLLIPTGIERLPNLTHLYFTYWYSPQIPQRLTQFRQLEELSMNFHQLTAIPAHISKFTKLRVLILSHGQINQIAPSITQLGRLEKLDLMDNKLTEVPGFIGQMTSLESLILRDNQLTTLPPEIGQLTQLRVLNLGNNPLTALPEELTRLTNLIYVNVSDKTLARQVKKWLPNCRVN</sequence>
<proteinExistence type="predicted"/>
<dbReference type="EMBL" id="AAWS01000053">
    <property type="protein sequence ID" value="EAY25202.1"/>
    <property type="molecule type" value="Genomic_DNA"/>
</dbReference>
<dbReference type="OrthoDB" id="922532at2"/>
<dbReference type="AlphaFoldDB" id="A1ZWS0"/>
<dbReference type="SMART" id="SM00364">
    <property type="entry name" value="LRR_BAC"/>
    <property type="match status" value="6"/>
</dbReference>
<evidence type="ECO:0000313" key="4">
    <source>
        <dbReference type="Proteomes" id="UP000004095"/>
    </source>
</evidence>
<dbReference type="InterPro" id="IPR001611">
    <property type="entry name" value="Leu-rich_rpt"/>
</dbReference>
<dbReference type="InterPro" id="IPR032675">
    <property type="entry name" value="LRR_dom_sf"/>
</dbReference>
<name>A1ZWS0_MICM2</name>
<dbReference type="Pfam" id="PF12799">
    <property type="entry name" value="LRR_4"/>
    <property type="match status" value="1"/>
</dbReference>
<evidence type="ECO:0000256" key="2">
    <source>
        <dbReference type="ARBA" id="ARBA00022737"/>
    </source>
</evidence>
<dbReference type="eggNOG" id="COG4886">
    <property type="taxonomic scope" value="Bacteria"/>
</dbReference>
<dbReference type="Proteomes" id="UP000004095">
    <property type="component" value="Unassembled WGS sequence"/>
</dbReference>
<reference evidence="3 4" key="1">
    <citation type="submission" date="2007-01" db="EMBL/GenBank/DDBJ databases">
        <authorList>
            <person name="Haygood M."/>
            <person name="Podell S."/>
            <person name="Anderson C."/>
            <person name="Hopkinson B."/>
            <person name="Roe K."/>
            <person name="Barbeau K."/>
            <person name="Gaasterland T."/>
            <person name="Ferriera S."/>
            <person name="Johnson J."/>
            <person name="Kravitz S."/>
            <person name="Beeson K."/>
            <person name="Sutton G."/>
            <person name="Rogers Y.-H."/>
            <person name="Friedman R."/>
            <person name="Frazier M."/>
            <person name="Venter J.C."/>
        </authorList>
    </citation>
    <scope>NUCLEOTIDE SEQUENCE [LARGE SCALE GENOMIC DNA]</scope>
    <source>
        <strain evidence="3 4">ATCC 23134</strain>
    </source>
</reference>
<dbReference type="PANTHER" id="PTHR48051:SF54">
    <property type="entry name" value="LEUCINE-RICH REPEAT-CONTAINING PROTEIN"/>
    <property type="match status" value="1"/>
</dbReference>
<keyword evidence="4" id="KW-1185">Reference proteome</keyword>
<dbReference type="Gene3D" id="3.80.10.10">
    <property type="entry name" value="Ribonuclease Inhibitor"/>
    <property type="match status" value="2"/>
</dbReference>
<evidence type="ECO:0000313" key="3">
    <source>
        <dbReference type="EMBL" id="EAY25202.1"/>
    </source>
</evidence>
<dbReference type="PROSITE" id="PS51450">
    <property type="entry name" value="LRR"/>
    <property type="match status" value="4"/>
</dbReference>
<protein>
    <submittedName>
        <fullName evidence="3">Leucine-rich repeat containing protein</fullName>
    </submittedName>
</protein>
<accession>A1ZWS0</accession>
<gene>
    <name evidence="3" type="ORF">M23134_06798</name>
</gene>
<dbReference type="GO" id="GO:0005737">
    <property type="term" value="C:cytoplasm"/>
    <property type="evidence" value="ECO:0007669"/>
    <property type="project" value="TreeGrafter"/>
</dbReference>
<dbReference type="InterPro" id="IPR025875">
    <property type="entry name" value="Leu-rich_rpt_4"/>
</dbReference>
<dbReference type="SUPFAM" id="SSF52058">
    <property type="entry name" value="L domain-like"/>
    <property type="match status" value="2"/>
</dbReference>
<comment type="caution">
    <text evidence="3">The sequence shown here is derived from an EMBL/GenBank/DDBJ whole genome shotgun (WGS) entry which is preliminary data.</text>
</comment>
<dbReference type="InterPro" id="IPR050216">
    <property type="entry name" value="LRR_domain-containing"/>
</dbReference>
<organism evidence="3 4">
    <name type="scientific">Microscilla marina ATCC 23134</name>
    <dbReference type="NCBI Taxonomy" id="313606"/>
    <lineage>
        <taxon>Bacteria</taxon>
        <taxon>Pseudomonadati</taxon>
        <taxon>Bacteroidota</taxon>
        <taxon>Cytophagia</taxon>
        <taxon>Cytophagales</taxon>
        <taxon>Microscillaceae</taxon>
        <taxon>Microscilla</taxon>
    </lineage>
</organism>
<dbReference type="PANTHER" id="PTHR48051">
    <property type="match status" value="1"/>
</dbReference>